<feature type="chain" id="PRO_5045548300" description="Polygalacturonase" evidence="10">
    <location>
        <begin position="24"/>
        <end position="396"/>
    </location>
</feature>
<evidence type="ECO:0000256" key="4">
    <source>
        <dbReference type="ARBA" id="ARBA00022525"/>
    </source>
</evidence>
<evidence type="ECO:0008006" key="13">
    <source>
        <dbReference type="Google" id="ProtNLM"/>
    </source>
</evidence>
<gene>
    <name evidence="11" type="ORF">CITCOLO1_LOCUS14339</name>
</gene>
<dbReference type="InterPro" id="IPR011050">
    <property type="entry name" value="Pectin_lyase_fold/virulence"/>
</dbReference>
<keyword evidence="5 9" id="KW-0378">Hydrolase</keyword>
<evidence type="ECO:0000256" key="10">
    <source>
        <dbReference type="SAM" id="SignalP"/>
    </source>
</evidence>
<evidence type="ECO:0000256" key="5">
    <source>
        <dbReference type="ARBA" id="ARBA00022801"/>
    </source>
</evidence>
<evidence type="ECO:0000256" key="7">
    <source>
        <dbReference type="ARBA" id="ARBA00023316"/>
    </source>
</evidence>
<keyword evidence="7" id="KW-0961">Cell wall biogenesis/degradation</keyword>
<accession>A0ABP0YNV2</accession>
<protein>
    <recommendedName>
        <fullName evidence="13">Polygalacturonase</fullName>
    </recommendedName>
</protein>
<reference evidence="11 12" key="1">
    <citation type="submission" date="2024-03" db="EMBL/GenBank/DDBJ databases">
        <authorList>
            <person name="Gkanogiannis A."/>
            <person name="Becerra Lopez-Lavalle L."/>
        </authorList>
    </citation>
    <scope>NUCLEOTIDE SEQUENCE [LARGE SCALE GENOMIC DNA]</scope>
</reference>
<evidence type="ECO:0000256" key="6">
    <source>
        <dbReference type="ARBA" id="ARBA00023295"/>
    </source>
</evidence>
<organism evidence="11 12">
    <name type="scientific">Citrullus colocynthis</name>
    <name type="common">colocynth</name>
    <dbReference type="NCBI Taxonomy" id="252529"/>
    <lineage>
        <taxon>Eukaryota</taxon>
        <taxon>Viridiplantae</taxon>
        <taxon>Streptophyta</taxon>
        <taxon>Embryophyta</taxon>
        <taxon>Tracheophyta</taxon>
        <taxon>Spermatophyta</taxon>
        <taxon>Magnoliopsida</taxon>
        <taxon>eudicotyledons</taxon>
        <taxon>Gunneridae</taxon>
        <taxon>Pentapetalae</taxon>
        <taxon>rosids</taxon>
        <taxon>fabids</taxon>
        <taxon>Cucurbitales</taxon>
        <taxon>Cucurbitaceae</taxon>
        <taxon>Benincaseae</taxon>
        <taxon>Citrullus</taxon>
    </lineage>
</organism>
<proteinExistence type="inferred from homology"/>
<dbReference type="SUPFAM" id="SSF51126">
    <property type="entry name" value="Pectin lyase-like"/>
    <property type="match status" value="1"/>
</dbReference>
<dbReference type="PROSITE" id="PS00502">
    <property type="entry name" value="POLYGALACTURONASE"/>
    <property type="match status" value="1"/>
</dbReference>
<keyword evidence="4" id="KW-0964">Secreted</keyword>
<dbReference type="SMART" id="SM00710">
    <property type="entry name" value="PbH1"/>
    <property type="match status" value="6"/>
</dbReference>
<evidence type="ECO:0000256" key="2">
    <source>
        <dbReference type="ARBA" id="ARBA00008834"/>
    </source>
</evidence>
<feature type="active site" evidence="8">
    <location>
        <position position="241"/>
    </location>
</feature>
<keyword evidence="12" id="KW-1185">Reference proteome</keyword>
<sequence length="396" mass="43143">MKLLFALVFIFSIFILGSWNVSASSDFNVLDYGAIGNGKVDDSQAFLKAWKDVCGAMDGIPTLHVPIGKTFMLNPLKFEGPCKSKQVNFELKGTIIAPSKSAWPNVSKETWIQFFDINGLTLNGTGQFDGQGSFWWEDCHSNCQTPTALSFHNCNGLQLKKTKHINSGKNHISIEASNDAIISDIHIIAPEDSLNTCGINISKSNNILIQNSVMETGDDCITLYNGSSNINIVGVTCGPGHGISIGSLGGDREYNIVENIYVSNCLLKGTQNGLRIKTLEGGCGYVRNITFEKITLMGTQNPIIVDQDYLTFAYSRKAKAMNLKVKDVTFRDIHGTSTSQNAIVLNCCQARCSNIVMENVSIMPSTPGKEVQAFCQNVNGREESTVPNVPCLSKSN</sequence>
<evidence type="ECO:0000256" key="3">
    <source>
        <dbReference type="ARBA" id="ARBA00022512"/>
    </source>
</evidence>
<comment type="similarity">
    <text evidence="2 9">Belongs to the glycosyl hydrolase 28 family.</text>
</comment>
<evidence type="ECO:0000313" key="12">
    <source>
        <dbReference type="Proteomes" id="UP001642487"/>
    </source>
</evidence>
<keyword evidence="3" id="KW-0134">Cell wall</keyword>
<keyword evidence="10" id="KW-0732">Signal</keyword>
<comment type="subcellular location">
    <subcellularLocation>
        <location evidence="1">Secreted</location>
        <location evidence="1">Cell wall</location>
    </subcellularLocation>
</comment>
<evidence type="ECO:0000256" key="1">
    <source>
        <dbReference type="ARBA" id="ARBA00004191"/>
    </source>
</evidence>
<feature type="signal peptide" evidence="10">
    <location>
        <begin position="1"/>
        <end position="23"/>
    </location>
</feature>
<evidence type="ECO:0000313" key="11">
    <source>
        <dbReference type="EMBL" id="CAK9322202.1"/>
    </source>
</evidence>
<name>A0ABP0YNV2_9ROSI</name>
<dbReference type="Pfam" id="PF00295">
    <property type="entry name" value="Glyco_hydro_28"/>
    <property type="match status" value="1"/>
</dbReference>
<evidence type="ECO:0000256" key="9">
    <source>
        <dbReference type="RuleBase" id="RU361169"/>
    </source>
</evidence>
<dbReference type="InterPro" id="IPR006626">
    <property type="entry name" value="PbH1"/>
</dbReference>
<dbReference type="InterPro" id="IPR012334">
    <property type="entry name" value="Pectin_lyas_fold"/>
</dbReference>
<dbReference type="Gene3D" id="2.160.20.10">
    <property type="entry name" value="Single-stranded right-handed beta-helix, Pectin lyase-like"/>
    <property type="match status" value="1"/>
</dbReference>
<keyword evidence="6 9" id="KW-0326">Glycosidase</keyword>
<dbReference type="Proteomes" id="UP001642487">
    <property type="component" value="Chromosome 5"/>
</dbReference>
<dbReference type="InterPro" id="IPR000743">
    <property type="entry name" value="Glyco_hydro_28"/>
</dbReference>
<dbReference type="EMBL" id="OZ021739">
    <property type="protein sequence ID" value="CAK9322202.1"/>
    <property type="molecule type" value="Genomic_DNA"/>
</dbReference>
<dbReference type="PANTHER" id="PTHR31375">
    <property type="match status" value="1"/>
</dbReference>
<evidence type="ECO:0000256" key="8">
    <source>
        <dbReference type="PROSITE-ProRule" id="PRU10052"/>
    </source>
</evidence>